<dbReference type="Proteomes" id="UP000033514">
    <property type="component" value="Unassembled WGS sequence"/>
</dbReference>
<gene>
    <name evidence="2" type="ORF">VW35_14785</name>
</gene>
<proteinExistence type="predicted"/>
<reference evidence="2 3" key="1">
    <citation type="submission" date="2015-03" db="EMBL/GenBank/DDBJ databases">
        <authorList>
            <person name="Hassan Y.I."/>
            <person name="Lepp D."/>
            <person name="Zhou T."/>
        </authorList>
    </citation>
    <scope>NUCLEOTIDE SEQUENCE [LARGE SCALE GENOMIC DNA]</scope>
    <source>
        <strain evidence="2 3">GH2-10</strain>
    </source>
</reference>
<dbReference type="EMBL" id="LAJG01000025">
    <property type="protein sequence ID" value="KKB77420.1"/>
    <property type="molecule type" value="Genomic_DNA"/>
</dbReference>
<protein>
    <recommendedName>
        <fullName evidence="4">DUF2934 domain-containing protein</fullName>
    </recommendedName>
</protein>
<evidence type="ECO:0000256" key="1">
    <source>
        <dbReference type="SAM" id="MobiDB-lite"/>
    </source>
</evidence>
<dbReference type="Pfam" id="PF11154">
    <property type="entry name" value="DUF2934"/>
    <property type="match status" value="1"/>
</dbReference>
<organism evidence="2 3">
    <name type="scientific">Devosia soli</name>
    <dbReference type="NCBI Taxonomy" id="361041"/>
    <lineage>
        <taxon>Bacteria</taxon>
        <taxon>Pseudomonadati</taxon>
        <taxon>Pseudomonadota</taxon>
        <taxon>Alphaproteobacteria</taxon>
        <taxon>Hyphomicrobiales</taxon>
        <taxon>Devosiaceae</taxon>
        <taxon>Devosia</taxon>
    </lineage>
</organism>
<dbReference type="PATRIC" id="fig|361041.3.peg.2347"/>
<feature type="compositionally biased region" description="Basic residues" evidence="1">
    <location>
        <begin position="49"/>
        <end position="63"/>
    </location>
</feature>
<feature type="region of interest" description="Disordered" evidence="1">
    <location>
        <begin position="44"/>
        <end position="63"/>
    </location>
</feature>
<sequence>MESVVQEEIQQRAYQLWEADGRPEGQDQAYWFKAASQLAAEAAKTIKSPSRKRAPRAKKAIAA</sequence>
<name>A0A0F5L5A9_9HYPH</name>
<evidence type="ECO:0008006" key="4">
    <source>
        <dbReference type="Google" id="ProtNLM"/>
    </source>
</evidence>
<accession>A0A0F5L5A9</accession>
<dbReference type="AlphaFoldDB" id="A0A0F5L5A9"/>
<evidence type="ECO:0000313" key="2">
    <source>
        <dbReference type="EMBL" id="KKB77420.1"/>
    </source>
</evidence>
<keyword evidence="3" id="KW-1185">Reference proteome</keyword>
<evidence type="ECO:0000313" key="3">
    <source>
        <dbReference type="Proteomes" id="UP000033514"/>
    </source>
</evidence>
<dbReference type="InterPro" id="IPR021327">
    <property type="entry name" value="DUF2934"/>
</dbReference>
<dbReference type="OrthoDB" id="9811127at2"/>
<comment type="caution">
    <text evidence="2">The sequence shown here is derived from an EMBL/GenBank/DDBJ whole genome shotgun (WGS) entry which is preliminary data.</text>
</comment>